<evidence type="ECO:0000256" key="1">
    <source>
        <dbReference type="SAM" id="MobiDB-lite"/>
    </source>
</evidence>
<keyword evidence="3" id="KW-1185">Reference proteome</keyword>
<dbReference type="Proteomes" id="UP001500618">
    <property type="component" value="Unassembled WGS sequence"/>
</dbReference>
<evidence type="ECO:0000313" key="2">
    <source>
        <dbReference type="EMBL" id="GAA1664586.1"/>
    </source>
</evidence>
<organism evidence="2 3">
    <name type="scientific">Fodinicola feengrottensis</name>
    <dbReference type="NCBI Taxonomy" id="435914"/>
    <lineage>
        <taxon>Bacteria</taxon>
        <taxon>Bacillati</taxon>
        <taxon>Actinomycetota</taxon>
        <taxon>Actinomycetes</taxon>
        <taxon>Mycobacteriales</taxon>
        <taxon>Fodinicola</taxon>
    </lineage>
</organism>
<gene>
    <name evidence="2" type="ORF">GCM10009765_12670</name>
</gene>
<comment type="caution">
    <text evidence="2">The sequence shown here is derived from an EMBL/GenBank/DDBJ whole genome shotgun (WGS) entry which is preliminary data.</text>
</comment>
<proteinExistence type="predicted"/>
<sequence length="112" mass="12858">MDSPMIEVAKIHARDHQPLLPPAAASVIPVCRAWHCNESWPCPVRRNAVTVLWFYGINPASVDDPPRQPLPDTGPARRPRPHLPTATQDSLSCRRLPGHDYDRRERPQWRWT</sequence>
<dbReference type="RefSeq" id="WP_344307999.1">
    <property type="nucleotide sequence ID" value="NZ_BAAANY010000005.1"/>
</dbReference>
<name>A0ABN2G3C2_9ACTN</name>
<feature type="compositionally biased region" description="Basic and acidic residues" evidence="1">
    <location>
        <begin position="97"/>
        <end position="112"/>
    </location>
</feature>
<dbReference type="EMBL" id="BAAANY010000005">
    <property type="protein sequence ID" value="GAA1664586.1"/>
    <property type="molecule type" value="Genomic_DNA"/>
</dbReference>
<accession>A0ABN2G3C2</accession>
<reference evidence="2 3" key="1">
    <citation type="journal article" date="2019" name="Int. J. Syst. Evol. Microbiol.">
        <title>The Global Catalogue of Microorganisms (GCM) 10K type strain sequencing project: providing services to taxonomists for standard genome sequencing and annotation.</title>
        <authorList>
            <consortium name="The Broad Institute Genomics Platform"/>
            <consortium name="The Broad Institute Genome Sequencing Center for Infectious Disease"/>
            <person name="Wu L."/>
            <person name="Ma J."/>
        </authorList>
    </citation>
    <scope>NUCLEOTIDE SEQUENCE [LARGE SCALE GENOMIC DNA]</scope>
    <source>
        <strain evidence="2 3">JCM 14718</strain>
    </source>
</reference>
<feature type="region of interest" description="Disordered" evidence="1">
    <location>
        <begin position="59"/>
        <end position="112"/>
    </location>
</feature>
<evidence type="ECO:0000313" key="3">
    <source>
        <dbReference type="Proteomes" id="UP001500618"/>
    </source>
</evidence>
<protein>
    <submittedName>
        <fullName evidence="2">Uncharacterized protein</fullName>
    </submittedName>
</protein>